<comment type="caution">
    <text evidence="2">The sequence shown here is derived from an EMBL/GenBank/DDBJ whole genome shotgun (WGS) entry which is preliminary data.</text>
</comment>
<dbReference type="Gene3D" id="3.30.70.100">
    <property type="match status" value="1"/>
</dbReference>
<gene>
    <name evidence="2" type="ORF">GCM10009539_12710</name>
</gene>
<dbReference type="Pfam" id="PF07876">
    <property type="entry name" value="Dabb"/>
    <property type="match status" value="1"/>
</dbReference>
<evidence type="ECO:0000313" key="3">
    <source>
        <dbReference type="Proteomes" id="UP001500967"/>
    </source>
</evidence>
<evidence type="ECO:0000313" key="2">
    <source>
        <dbReference type="EMBL" id="GAA0228763.1"/>
    </source>
</evidence>
<dbReference type="EMBL" id="BAAAGX010000006">
    <property type="protein sequence ID" value="GAA0228763.1"/>
    <property type="molecule type" value="Genomic_DNA"/>
</dbReference>
<dbReference type="InterPro" id="IPR011008">
    <property type="entry name" value="Dimeric_a/b-barrel"/>
</dbReference>
<dbReference type="SMART" id="SM00886">
    <property type="entry name" value="Dabb"/>
    <property type="match status" value="1"/>
</dbReference>
<organism evidence="2 3">
    <name type="scientific">Cryptosporangium japonicum</name>
    <dbReference type="NCBI Taxonomy" id="80872"/>
    <lineage>
        <taxon>Bacteria</taxon>
        <taxon>Bacillati</taxon>
        <taxon>Actinomycetota</taxon>
        <taxon>Actinomycetes</taxon>
        <taxon>Cryptosporangiales</taxon>
        <taxon>Cryptosporangiaceae</taxon>
        <taxon>Cryptosporangium</taxon>
    </lineage>
</organism>
<dbReference type="PROSITE" id="PS51502">
    <property type="entry name" value="S_R_A_B_BARREL"/>
    <property type="match status" value="1"/>
</dbReference>
<dbReference type="Proteomes" id="UP001500967">
    <property type="component" value="Unassembled WGS sequence"/>
</dbReference>
<sequence length="134" mass="14511">MIFHGNRIKLKDGISAEAAHEALALLRTAGEEIPAVLSFVVGTDIGADYDFGAVFVLADLDGYWEYLTHPAHSAAERGGLPMMEKFEAFDVTDDPDPEFGAKVADLQRRHVETDPVLAELMAALPTNLGSSRVQ</sequence>
<keyword evidence="3" id="KW-1185">Reference proteome</keyword>
<proteinExistence type="predicted"/>
<reference evidence="2 3" key="1">
    <citation type="journal article" date="2019" name="Int. J. Syst. Evol. Microbiol.">
        <title>The Global Catalogue of Microorganisms (GCM) 10K type strain sequencing project: providing services to taxonomists for standard genome sequencing and annotation.</title>
        <authorList>
            <consortium name="The Broad Institute Genomics Platform"/>
            <consortium name="The Broad Institute Genome Sequencing Center for Infectious Disease"/>
            <person name="Wu L."/>
            <person name="Ma J."/>
        </authorList>
    </citation>
    <scope>NUCLEOTIDE SEQUENCE [LARGE SCALE GENOMIC DNA]</scope>
    <source>
        <strain evidence="2 3">JCM 10425</strain>
    </source>
</reference>
<feature type="domain" description="Stress-response A/B barrel" evidence="1">
    <location>
        <begin position="2"/>
        <end position="91"/>
    </location>
</feature>
<name>A0ABN0TS91_9ACTN</name>
<dbReference type="SUPFAM" id="SSF54909">
    <property type="entry name" value="Dimeric alpha+beta barrel"/>
    <property type="match status" value="1"/>
</dbReference>
<evidence type="ECO:0000259" key="1">
    <source>
        <dbReference type="PROSITE" id="PS51502"/>
    </source>
</evidence>
<accession>A0ABN0TS91</accession>
<dbReference type="InterPro" id="IPR013097">
    <property type="entry name" value="Dabb"/>
</dbReference>
<dbReference type="RefSeq" id="WP_344647776.1">
    <property type="nucleotide sequence ID" value="NZ_BAAAGX010000006.1"/>
</dbReference>
<protein>
    <recommendedName>
        <fullName evidence="1">Stress-response A/B barrel domain-containing protein</fullName>
    </recommendedName>
</protein>